<evidence type="ECO:0000256" key="5">
    <source>
        <dbReference type="ARBA" id="ARBA00023274"/>
    </source>
</evidence>
<feature type="compositionally biased region" description="Low complexity" evidence="8">
    <location>
        <begin position="284"/>
        <end position="296"/>
    </location>
</feature>
<dbReference type="KEGG" id="clup:CLUP02_10895"/>
<dbReference type="GO" id="GO:0032040">
    <property type="term" value="C:small-subunit processome"/>
    <property type="evidence" value="ECO:0007669"/>
    <property type="project" value="TreeGrafter"/>
</dbReference>
<keyword evidence="10" id="KW-1185">Reference proteome</keyword>
<dbReference type="PANTHER" id="PTHR17039">
    <property type="entry name" value="U3 SMALL NUCLEOLAR RIBONUCLEOPROTEIN PROTEIN MPP10"/>
    <property type="match status" value="1"/>
</dbReference>
<feature type="compositionally biased region" description="Acidic residues" evidence="8">
    <location>
        <begin position="303"/>
        <end position="320"/>
    </location>
</feature>
<accession>A0A9Q8SY61</accession>
<feature type="compositionally biased region" description="Acidic residues" evidence="8">
    <location>
        <begin position="405"/>
        <end position="419"/>
    </location>
</feature>
<dbReference type="GO" id="GO:0006364">
    <property type="term" value="P:rRNA processing"/>
    <property type="evidence" value="ECO:0007669"/>
    <property type="project" value="UniProtKB-KW"/>
</dbReference>
<feature type="compositionally biased region" description="Basic and acidic residues" evidence="8">
    <location>
        <begin position="528"/>
        <end position="537"/>
    </location>
</feature>
<dbReference type="GO" id="GO:0005732">
    <property type="term" value="C:sno(s)RNA-containing ribonucleoprotein complex"/>
    <property type="evidence" value="ECO:0007669"/>
    <property type="project" value="UniProtKB-UniRule"/>
</dbReference>
<feature type="region of interest" description="Disordered" evidence="8">
    <location>
        <begin position="518"/>
        <end position="537"/>
    </location>
</feature>
<feature type="region of interest" description="Disordered" evidence="8">
    <location>
        <begin position="144"/>
        <end position="439"/>
    </location>
</feature>
<dbReference type="AlphaFoldDB" id="A0A9Q8SY61"/>
<comment type="subcellular location">
    <subcellularLocation>
        <location evidence="1 7">Nucleus</location>
        <location evidence="1 7">Nucleolus</location>
    </subcellularLocation>
</comment>
<keyword evidence="2 7" id="KW-0690">Ribosome biogenesis</keyword>
<feature type="compositionally biased region" description="Polar residues" evidence="8">
    <location>
        <begin position="146"/>
        <end position="163"/>
    </location>
</feature>
<feature type="region of interest" description="Disordered" evidence="8">
    <location>
        <begin position="654"/>
        <end position="702"/>
    </location>
</feature>
<evidence type="ECO:0000256" key="3">
    <source>
        <dbReference type="ARBA" id="ARBA00022552"/>
    </source>
</evidence>
<dbReference type="PANTHER" id="PTHR17039:SF0">
    <property type="entry name" value="U3 SMALL NUCLEOLAR RIBONUCLEOPROTEIN PROTEIN MPP10"/>
    <property type="match status" value="1"/>
</dbReference>
<name>A0A9Q8SY61_9PEZI</name>
<keyword evidence="4 7" id="KW-0539">Nucleus</keyword>
<dbReference type="RefSeq" id="XP_049147012.1">
    <property type="nucleotide sequence ID" value="XM_049289867.1"/>
</dbReference>
<evidence type="ECO:0000256" key="8">
    <source>
        <dbReference type="SAM" id="MobiDB-lite"/>
    </source>
</evidence>
<dbReference type="EMBL" id="CP019477">
    <property type="protein sequence ID" value="UQC85398.1"/>
    <property type="molecule type" value="Genomic_DNA"/>
</dbReference>
<evidence type="ECO:0000313" key="9">
    <source>
        <dbReference type="EMBL" id="UQC85398.1"/>
    </source>
</evidence>
<feature type="compositionally biased region" description="Basic and acidic residues" evidence="8">
    <location>
        <begin position="662"/>
        <end position="672"/>
    </location>
</feature>
<evidence type="ECO:0000256" key="2">
    <source>
        <dbReference type="ARBA" id="ARBA00022517"/>
    </source>
</evidence>
<feature type="compositionally biased region" description="Basic and acidic residues" evidence="8">
    <location>
        <begin position="394"/>
        <end position="404"/>
    </location>
</feature>
<comment type="function">
    <text evidence="7">Involved in nucleolar processing of pre-18S ribosomal RNA.</text>
</comment>
<keyword evidence="3 7" id="KW-0698">rRNA processing</keyword>
<dbReference type="Proteomes" id="UP000830671">
    <property type="component" value="Chromosome 5"/>
</dbReference>
<evidence type="ECO:0000313" key="10">
    <source>
        <dbReference type="Proteomes" id="UP000830671"/>
    </source>
</evidence>
<gene>
    <name evidence="9" type="ORF">CLUP02_10895</name>
</gene>
<sequence length="742" mass="81810">MAAGSSTSSSLTSNTLTFAPGMAAQLPNGGIVDVKALFDNLDAQNRHAFLQPPPAIPSASLQVVKDTLDAFAGQISDEQLRLLKEATKKRKRADGGGARPDVLKIRKVHVDGFETSQVWQQARRIIQSALNHSKETLQELEDRNEVVTNEDNGSESSILSFETASEDIDDDEEGSSDEEELSGSDLEDAEEDSDAEELEGSDVEGLTGDLEDMDEDNEEEDGEEDEEEEEDDEEEYVEDPNGLNDGFFSIDAFNKQTQWFEEQDARGDPNTDANSDDEDIDWNADPMAPSAKSSSSKNKDKDMDMEDDAGSDEEDSEDDGPTFGDMDLNAPEGASDDEDMDDAMDNEEEEFNANGIYFKDFFAPPAKKASKDGKYKKNKSVRFAPKAVQEEDVERAMADVKKDLFDDDSDHGDDSDDALSDASAGDPRSRRSAHERRQAKLAEEIRKLEAESVAKRQWTLTGEASAAERPMNSLLEEDMSFEHLGKPVPIITAEASESIEELIKRRILAQDFDEVARRRPGAENMPENTRRGLVELDDSKSGKGLAEIYEEEHVKNADPDNYVSKSDEKLAKEEAEMERMWRDLSAKLDSLSNWHYKPKAAAPSLTVVSDAATIAMEDAQPATAQGVSGGQSMIAPQEVYKAGRETAEKGEVVLGKSGLPMAREEMSREDKVRRRRREKERIRKAGGTDKKPLGKKAQMQKDTMADLKKGGVKVINRKGEVVGLDGNKAKAEVKATSSSFKL</sequence>
<evidence type="ECO:0000256" key="7">
    <source>
        <dbReference type="PIRNR" id="PIRNR017300"/>
    </source>
</evidence>
<evidence type="ECO:0000256" key="4">
    <source>
        <dbReference type="ARBA" id="ARBA00023242"/>
    </source>
</evidence>
<dbReference type="PIRSF" id="PIRSF017300">
    <property type="entry name" value="snoRNP_Mpp10"/>
    <property type="match status" value="1"/>
</dbReference>
<feature type="compositionally biased region" description="Acidic residues" evidence="8">
    <location>
        <begin position="334"/>
        <end position="351"/>
    </location>
</feature>
<evidence type="ECO:0000256" key="1">
    <source>
        <dbReference type="ARBA" id="ARBA00004604"/>
    </source>
</evidence>
<dbReference type="GO" id="GO:0034457">
    <property type="term" value="C:Mpp10 complex"/>
    <property type="evidence" value="ECO:0007669"/>
    <property type="project" value="UniProtKB-UniRule"/>
</dbReference>
<dbReference type="GeneID" id="73344877"/>
<dbReference type="Pfam" id="PF04006">
    <property type="entry name" value="Mpp10"/>
    <property type="match status" value="1"/>
</dbReference>
<feature type="compositionally biased region" description="Acidic residues" evidence="8">
    <location>
        <begin position="164"/>
        <end position="202"/>
    </location>
</feature>
<feature type="compositionally biased region" description="Acidic residues" evidence="8">
    <location>
        <begin position="209"/>
        <end position="238"/>
    </location>
</feature>
<feature type="compositionally biased region" description="Basic and acidic residues" evidence="8">
    <location>
        <begin position="679"/>
        <end position="692"/>
    </location>
</feature>
<protein>
    <recommendedName>
        <fullName evidence="7">U3 small nucleolar ribonucleoprotein protein MPP10</fullName>
    </recommendedName>
</protein>
<keyword evidence="5 7" id="KW-0687">Ribonucleoprotein</keyword>
<organism evidence="9 10">
    <name type="scientific">Colletotrichum lupini</name>
    <dbReference type="NCBI Taxonomy" id="145971"/>
    <lineage>
        <taxon>Eukaryota</taxon>
        <taxon>Fungi</taxon>
        <taxon>Dikarya</taxon>
        <taxon>Ascomycota</taxon>
        <taxon>Pezizomycotina</taxon>
        <taxon>Sordariomycetes</taxon>
        <taxon>Hypocreomycetidae</taxon>
        <taxon>Glomerellales</taxon>
        <taxon>Glomerellaceae</taxon>
        <taxon>Colletotrichum</taxon>
        <taxon>Colletotrichum acutatum species complex</taxon>
    </lineage>
</organism>
<comment type="similarity">
    <text evidence="6 7">Belongs to the MPP10 family.</text>
</comment>
<reference evidence="9" key="1">
    <citation type="journal article" date="2021" name="Mol. Plant Microbe Interact.">
        <title>Complete Genome Sequence of the Plant-Pathogenic Fungus Colletotrichum lupini.</title>
        <authorList>
            <person name="Baroncelli R."/>
            <person name="Pensec F."/>
            <person name="Da Lio D."/>
            <person name="Boufleur T."/>
            <person name="Vicente I."/>
            <person name="Sarrocco S."/>
            <person name="Picot A."/>
            <person name="Baraldi E."/>
            <person name="Sukno S."/>
            <person name="Thon M."/>
            <person name="Le Floch G."/>
        </authorList>
    </citation>
    <scope>NUCLEOTIDE SEQUENCE</scope>
    <source>
        <strain evidence="9">IMI 504893</strain>
    </source>
</reference>
<proteinExistence type="inferred from homology"/>
<evidence type="ECO:0000256" key="6">
    <source>
        <dbReference type="ARBA" id="ARBA00029455"/>
    </source>
</evidence>
<dbReference type="InterPro" id="IPR012173">
    <property type="entry name" value="Mpp10"/>
</dbReference>